<dbReference type="Proteomes" id="UP000541352">
    <property type="component" value="Unassembled WGS sequence"/>
</dbReference>
<name>A0A7W5ZMB8_9BACT</name>
<evidence type="ECO:0000313" key="1">
    <source>
        <dbReference type="EMBL" id="MBB3839526.1"/>
    </source>
</evidence>
<gene>
    <name evidence="1" type="ORF">FHS57_003535</name>
</gene>
<evidence type="ECO:0000313" key="2">
    <source>
        <dbReference type="Proteomes" id="UP000541352"/>
    </source>
</evidence>
<dbReference type="AlphaFoldDB" id="A0A7W5ZMB8"/>
<accession>A0A7W5ZMB8</accession>
<dbReference type="RefSeq" id="WP_183975884.1">
    <property type="nucleotide sequence ID" value="NZ_JACIBY010000007.1"/>
</dbReference>
<comment type="caution">
    <text evidence="1">The sequence shown here is derived from an EMBL/GenBank/DDBJ whole genome shotgun (WGS) entry which is preliminary data.</text>
</comment>
<sequence length="169" mass="18925">MKNFLYILLFLAFVSCKDSDDQGTIPLNPNEPFGARYQVMLNYHIKVIDYANGYKSYWVEKGGNQAVVLFTLEPGADRTCCDNGSPFIAFEIDPNQPKFEYTTPQQLENAKANTGLTNSFAGRQSYGLKDGKVSGVKVTPKEWQITIDIPQKTNGFYNGMVVKGNFVEI</sequence>
<keyword evidence="2" id="KW-1185">Reference proteome</keyword>
<protein>
    <submittedName>
        <fullName evidence="1">Uncharacterized protein</fullName>
    </submittedName>
</protein>
<proteinExistence type="predicted"/>
<reference evidence="1 2" key="1">
    <citation type="submission" date="2020-08" db="EMBL/GenBank/DDBJ databases">
        <title>Genomic Encyclopedia of Type Strains, Phase IV (KMG-IV): sequencing the most valuable type-strain genomes for metagenomic binning, comparative biology and taxonomic classification.</title>
        <authorList>
            <person name="Goeker M."/>
        </authorList>
    </citation>
    <scope>NUCLEOTIDE SEQUENCE [LARGE SCALE GENOMIC DNA]</scope>
    <source>
        <strain evidence="1 2">DSM 17976</strain>
    </source>
</reference>
<dbReference type="PROSITE" id="PS51257">
    <property type="entry name" value="PROKAR_LIPOPROTEIN"/>
    <property type="match status" value="1"/>
</dbReference>
<dbReference type="EMBL" id="JACIBY010000007">
    <property type="protein sequence ID" value="MBB3839526.1"/>
    <property type="molecule type" value="Genomic_DNA"/>
</dbReference>
<organism evidence="1 2">
    <name type="scientific">Runella defluvii</name>
    <dbReference type="NCBI Taxonomy" id="370973"/>
    <lineage>
        <taxon>Bacteria</taxon>
        <taxon>Pseudomonadati</taxon>
        <taxon>Bacteroidota</taxon>
        <taxon>Cytophagia</taxon>
        <taxon>Cytophagales</taxon>
        <taxon>Spirosomataceae</taxon>
        <taxon>Runella</taxon>
    </lineage>
</organism>